<evidence type="ECO:0000256" key="11">
    <source>
        <dbReference type="ARBA" id="ARBA00023033"/>
    </source>
</evidence>
<gene>
    <name evidence="15" type="primary">CYP9E2_7</name>
    <name evidence="15" type="ORF">B7P43_G12247</name>
</gene>
<evidence type="ECO:0000256" key="13">
    <source>
        <dbReference type="PIRSR" id="PIRSR602401-1"/>
    </source>
</evidence>
<dbReference type="PANTHER" id="PTHR24292:SF54">
    <property type="entry name" value="CYP9F3-RELATED"/>
    <property type="match status" value="1"/>
</dbReference>
<evidence type="ECO:0000256" key="7">
    <source>
        <dbReference type="ARBA" id="ARBA00022824"/>
    </source>
</evidence>
<reference evidence="15 16" key="1">
    <citation type="submission" date="2017-12" db="EMBL/GenBank/DDBJ databases">
        <title>Hemimetabolous genomes reveal molecular basis of termite eusociality.</title>
        <authorList>
            <person name="Harrison M.C."/>
            <person name="Jongepier E."/>
            <person name="Robertson H.M."/>
            <person name="Arning N."/>
            <person name="Bitard-Feildel T."/>
            <person name="Chao H."/>
            <person name="Childers C.P."/>
            <person name="Dinh H."/>
            <person name="Doddapaneni H."/>
            <person name="Dugan S."/>
            <person name="Gowin J."/>
            <person name="Greiner C."/>
            <person name="Han Y."/>
            <person name="Hu H."/>
            <person name="Hughes D.S.T."/>
            <person name="Huylmans A.-K."/>
            <person name="Kemena C."/>
            <person name="Kremer L.P.M."/>
            <person name="Lee S.L."/>
            <person name="Lopez-Ezquerra A."/>
            <person name="Mallet L."/>
            <person name="Monroy-Kuhn J.M."/>
            <person name="Moser A."/>
            <person name="Murali S.C."/>
            <person name="Muzny D.M."/>
            <person name="Otani S."/>
            <person name="Piulachs M.-D."/>
            <person name="Poelchau M."/>
            <person name="Qu J."/>
            <person name="Schaub F."/>
            <person name="Wada-Katsumata A."/>
            <person name="Worley K.C."/>
            <person name="Xie Q."/>
            <person name="Ylla G."/>
            <person name="Poulsen M."/>
            <person name="Gibbs R.A."/>
            <person name="Schal C."/>
            <person name="Richards S."/>
            <person name="Belles X."/>
            <person name="Korb J."/>
            <person name="Bornberg-Bauer E."/>
        </authorList>
    </citation>
    <scope>NUCLEOTIDE SEQUENCE [LARGE SCALE GENOMIC DNA]</scope>
    <source>
        <tissue evidence="15">Whole body</tissue>
    </source>
</reference>
<keyword evidence="16" id="KW-1185">Reference proteome</keyword>
<comment type="similarity">
    <text evidence="4 14">Belongs to the cytochrome P450 family.</text>
</comment>
<keyword evidence="6 13" id="KW-0479">Metal-binding</keyword>
<dbReference type="GO" id="GO:0016705">
    <property type="term" value="F:oxidoreductase activity, acting on paired donors, with incorporation or reduction of molecular oxygen"/>
    <property type="evidence" value="ECO:0007669"/>
    <property type="project" value="InterPro"/>
</dbReference>
<dbReference type="PRINTS" id="PR00385">
    <property type="entry name" value="P450"/>
</dbReference>
<sequence>MRPAICSKNKEHFPDYILRMYRQLEDHPYGGVFSFMQPVIILRDPELIQRVTVKDFDHFTDHRSFFDEATEPLWGKSLFNLSDERWRNMRSILNPAFTSSKTEAMFGLVSQCCQQMVEFLEQCYQQPPEQGCFIQRDFEMLVLELKELYARYTNDVIARTAFGIEIDSFKNPTNEFYMMGQKAFKIGHLRMMKYFGYLISPKLMQLLGVNIIPKKVTDFLRSTIYETVLTREKEDIVKPDMLQLLTQAMKGVLTDETSSEERKKTDKSNEMDMDDIGAQALMFFLAGFETTSTLLCFASHQLAVHPDIQNKLQEEIDATLQQHGGKITHEAVHSMKYLDMVVSETLRMFPPSVVADRLCVKPYCLEADPPVELKPGDTMFIPIYGLHHDPEHYSNPERFDPERFSDEKRQNINPFAYLPFGSGPRSCIGKLFALMESKLALAYLLSRFNLSVVPKTPMPLKIIQTGFNISVKGGFWFGLQPRNS</sequence>
<keyword evidence="9 14" id="KW-0560">Oxidoreductase</keyword>
<dbReference type="SUPFAM" id="SSF48264">
    <property type="entry name" value="Cytochrome P450"/>
    <property type="match status" value="1"/>
</dbReference>
<dbReference type="InterPro" id="IPR017972">
    <property type="entry name" value="Cyt_P450_CS"/>
</dbReference>
<dbReference type="FunFam" id="1.10.630.10:FF:000042">
    <property type="entry name" value="Cytochrome P450"/>
    <property type="match status" value="1"/>
</dbReference>
<dbReference type="CDD" id="cd11056">
    <property type="entry name" value="CYP6-like"/>
    <property type="match status" value="1"/>
</dbReference>
<keyword evidence="5 13" id="KW-0349">Heme</keyword>
<dbReference type="InParanoid" id="A0A2J7Q4A2"/>
<dbReference type="Proteomes" id="UP000235965">
    <property type="component" value="Unassembled WGS sequence"/>
</dbReference>
<evidence type="ECO:0000256" key="4">
    <source>
        <dbReference type="ARBA" id="ARBA00010617"/>
    </source>
</evidence>
<dbReference type="FunCoup" id="A0A2J7Q4A2">
    <property type="interactions" value="49"/>
</dbReference>
<dbReference type="PANTHER" id="PTHR24292">
    <property type="entry name" value="CYTOCHROME P450"/>
    <property type="match status" value="1"/>
</dbReference>
<evidence type="ECO:0000256" key="2">
    <source>
        <dbReference type="ARBA" id="ARBA00004174"/>
    </source>
</evidence>
<evidence type="ECO:0000256" key="14">
    <source>
        <dbReference type="RuleBase" id="RU000461"/>
    </source>
</evidence>
<dbReference type="InterPro" id="IPR050476">
    <property type="entry name" value="Insect_CytP450_Detox"/>
</dbReference>
<dbReference type="AlphaFoldDB" id="A0A2J7Q4A2"/>
<evidence type="ECO:0000256" key="1">
    <source>
        <dbReference type="ARBA" id="ARBA00001971"/>
    </source>
</evidence>
<name>A0A2J7Q4A2_9NEOP</name>
<evidence type="ECO:0000256" key="6">
    <source>
        <dbReference type="ARBA" id="ARBA00022723"/>
    </source>
</evidence>
<evidence type="ECO:0000256" key="10">
    <source>
        <dbReference type="ARBA" id="ARBA00023004"/>
    </source>
</evidence>
<dbReference type="Gene3D" id="1.10.630.10">
    <property type="entry name" value="Cytochrome P450"/>
    <property type="match status" value="1"/>
</dbReference>
<comment type="cofactor">
    <cofactor evidence="1 13">
        <name>heme</name>
        <dbReference type="ChEBI" id="CHEBI:30413"/>
    </cofactor>
</comment>
<evidence type="ECO:0000256" key="5">
    <source>
        <dbReference type="ARBA" id="ARBA00022617"/>
    </source>
</evidence>
<evidence type="ECO:0000313" key="16">
    <source>
        <dbReference type="Proteomes" id="UP000235965"/>
    </source>
</evidence>
<evidence type="ECO:0000256" key="8">
    <source>
        <dbReference type="ARBA" id="ARBA00022848"/>
    </source>
</evidence>
<keyword evidence="7" id="KW-0256">Endoplasmic reticulum</keyword>
<keyword evidence="10 13" id="KW-0408">Iron</keyword>
<comment type="subcellular location">
    <subcellularLocation>
        <location evidence="3">Endoplasmic reticulum membrane</location>
        <topology evidence="3">Peripheral membrane protein</topology>
    </subcellularLocation>
    <subcellularLocation>
        <location evidence="2">Microsome membrane</location>
        <topology evidence="2">Peripheral membrane protein</topology>
    </subcellularLocation>
</comment>
<comment type="caution">
    <text evidence="15">The sequence shown here is derived from an EMBL/GenBank/DDBJ whole genome shotgun (WGS) entry which is preliminary data.</text>
</comment>
<dbReference type="STRING" id="105785.A0A2J7Q4A2"/>
<evidence type="ECO:0000256" key="12">
    <source>
        <dbReference type="ARBA" id="ARBA00023136"/>
    </source>
</evidence>
<dbReference type="GO" id="GO:0020037">
    <property type="term" value="F:heme binding"/>
    <property type="evidence" value="ECO:0007669"/>
    <property type="project" value="InterPro"/>
</dbReference>
<evidence type="ECO:0000256" key="9">
    <source>
        <dbReference type="ARBA" id="ARBA00023002"/>
    </source>
</evidence>
<organism evidence="15 16">
    <name type="scientific">Cryptotermes secundus</name>
    <dbReference type="NCBI Taxonomy" id="105785"/>
    <lineage>
        <taxon>Eukaryota</taxon>
        <taxon>Metazoa</taxon>
        <taxon>Ecdysozoa</taxon>
        <taxon>Arthropoda</taxon>
        <taxon>Hexapoda</taxon>
        <taxon>Insecta</taxon>
        <taxon>Pterygota</taxon>
        <taxon>Neoptera</taxon>
        <taxon>Polyneoptera</taxon>
        <taxon>Dictyoptera</taxon>
        <taxon>Blattodea</taxon>
        <taxon>Blattoidea</taxon>
        <taxon>Termitoidae</taxon>
        <taxon>Kalotermitidae</taxon>
        <taxon>Cryptotermitinae</taxon>
        <taxon>Cryptotermes</taxon>
    </lineage>
</organism>
<dbReference type="GO" id="GO:0005789">
    <property type="term" value="C:endoplasmic reticulum membrane"/>
    <property type="evidence" value="ECO:0007669"/>
    <property type="project" value="UniProtKB-SubCell"/>
</dbReference>
<dbReference type="EMBL" id="NEVH01018386">
    <property type="protein sequence ID" value="PNF23408.1"/>
    <property type="molecule type" value="Genomic_DNA"/>
</dbReference>
<evidence type="ECO:0000313" key="15">
    <source>
        <dbReference type="EMBL" id="PNF23408.1"/>
    </source>
</evidence>
<dbReference type="OrthoDB" id="2789670at2759"/>
<dbReference type="GO" id="GO:0005506">
    <property type="term" value="F:iron ion binding"/>
    <property type="evidence" value="ECO:0007669"/>
    <property type="project" value="InterPro"/>
</dbReference>
<evidence type="ECO:0000256" key="3">
    <source>
        <dbReference type="ARBA" id="ARBA00004406"/>
    </source>
</evidence>
<dbReference type="GO" id="GO:0004497">
    <property type="term" value="F:monooxygenase activity"/>
    <property type="evidence" value="ECO:0007669"/>
    <property type="project" value="UniProtKB-KW"/>
</dbReference>
<dbReference type="InterPro" id="IPR036396">
    <property type="entry name" value="Cyt_P450_sf"/>
</dbReference>
<feature type="binding site" description="axial binding residue" evidence="13">
    <location>
        <position position="427"/>
    </location>
    <ligand>
        <name>heme</name>
        <dbReference type="ChEBI" id="CHEBI:30413"/>
    </ligand>
    <ligandPart>
        <name>Fe</name>
        <dbReference type="ChEBI" id="CHEBI:18248"/>
    </ligandPart>
</feature>
<protein>
    <submittedName>
        <fullName evidence="15">Cytochrome P450 9e2</fullName>
    </submittedName>
</protein>
<accession>A0A2J7Q4A2</accession>
<dbReference type="InterPro" id="IPR002401">
    <property type="entry name" value="Cyt_P450_E_grp-I"/>
</dbReference>
<keyword evidence="11 14" id="KW-0503">Monooxygenase</keyword>
<keyword evidence="12" id="KW-0472">Membrane</keyword>
<dbReference type="PRINTS" id="PR00463">
    <property type="entry name" value="EP450I"/>
</dbReference>
<dbReference type="PROSITE" id="PS00086">
    <property type="entry name" value="CYTOCHROME_P450"/>
    <property type="match status" value="1"/>
</dbReference>
<keyword evidence="8" id="KW-0492">Microsome</keyword>
<dbReference type="InterPro" id="IPR001128">
    <property type="entry name" value="Cyt_P450"/>
</dbReference>
<dbReference type="Pfam" id="PF00067">
    <property type="entry name" value="p450"/>
    <property type="match status" value="1"/>
</dbReference>
<proteinExistence type="inferred from homology"/>